<dbReference type="InterPro" id="IPR039420">
    <property type="entry name" value="WalR-like"/>
</dbReference>
<feature type="domain" description="OmpR/PhoB-type" evidence="9">
    <location>
        <begin position="124"/>
        <end position="222"/>
    </location>
</feature>
<evidence type="ECO:0000256" key="2">
    <source>
        <dbReference type="ARBA" id="ARBA00023012"/>
    </source>
</evidence>
<evidence type="ECO:0000256" key="1">
    <source>
        <dbReference type="ARBA" id="ARBA00022553"/>
    </source>
</evidence>
<evidence type="ECO:0000259" key="8">
    <source>
        <dbReference type="PROSITE" id="PS50110"/>
    </source>
</evidence>
<dbReference type="Gene3D" id="1.10.10.10">
    <property type="entry name" value="Winged helix-like DNA-binding domain superfamily/Winged helix DNA-binding domain"/>
    <property type="match status" value="1"/>
</dbReference>
<dbReference type="RefSeq" id="WP_091354792.1">
    <property type="nucleotide sequence ID" value="NZ_AP025284.1"/>
</dbReference>
<dbReference type="GO" id="GO:0032993">
    <property type="term" value="C:protein-DNA complex"/>
    <property type="evidence" value="ECO:0007669"/>
    <property type="project" value="TreeGrafter"/>
</dbReference>
<evidence type="ECO:0000256" key="5">
    <source>
        <dbReference type="ARBA" id="ARBA00023163"/>
    </source>
</evidence>
<organism evidence="10 11">
    <name type="scientific">Amphritea atlantica</name>
    <dbReference type="NCBI Taxonomy" id="355243"/>
    <lineage>
        <taxon>Bacteria</taxon>
        <taxon>Pseudomonadati</taxon>
        <taxon>Pseudomonadota</taxon>
        <taxon>Gammaproteobacteria</taxon>
        <taxon>Oceanospirillales</taxon>
        <taxon>Oceanospirillaceae</taxon>
        <taxon>Amphritea</taxon>
    </lineage>
</organism>
<keyword evidence="4 7" id="KW-0238">DNA-binding</keyword>
<dbReference type="PANTHER" id="PTHR48111">
    <property type="entry name" value="REGULATOR OF RPOS"/>
    <property type="match status" value="1"/>
</dbReference>
<sequence length="230" mass="26074">MKLLVIEDDMDLRRQLVTALNDSGYTVEEAEDGEEGLYLGSEFPYDLAVVDIGLPKLSGVEVIRRWRKQDINFPVIILTARGDWQDKVEGLEAGADDYLVKPFHIEELMARLNALLRRAAGHAKPMLEFGPLKLDSSGRNVYLNDSSVKLTSYEYRTLEYLMLNAGKVISKSELTEHLYHQDFDRDSNVLEVFVRRLRQKLDPDQSLQPIATVRGLGYRFDLPAGASNNA</sequence>
<dbReference type="SMART" id="SM00862">
    <property type="entry name" value="Trans_reg_C"/>
    <property type="match status" value="1"/>
</dbReference>
<keyword evidence="11" id="KW-1185">Reference proteome</keyword>
<evidence type="ECO:0000256" key="3">
    <source>
        <dbReference type="ARBA" id="ARBA00023015"/>
    </source>
</evidence>
<dbReference type="SMART" id="SM00448">
    <property type="entry name" value="REC"/>
    <property type="match status" value="1"/>
</dbReference>
<evidence type="ECO:0000256" key="6">
    <source>
        <dbReference type="PROSITE-ProRule" id="PRU00169"/>
    </source>
</evidence>
<dbReference type="FunFam" id="1.10.10.10:FF:000005">
    <property type="entry name" value="Two-component system response regulator"/>
    <property type="match status" value="1"/>
</dbReference>
<keyword evidence="1 6" id="KW-0597">Phosphoprotein</keyword>
<dbReference type="PROSITE" id="PS51755">
    <property type="entry name" value="OMPR_PHOB"/>
    <property type="match status" value="1"/>
</dbReference>
<evidence type="ECO:0000313" key="10">
    <source>
        <dbReference type="EMBL" id="SEQ27310.1"/>
    </source>
</evidence>
<dbReference type="EMBL" id="FOGB01000002">
    <property type="protein sequence ID" value="SEQ27310.1"/>
    <property type="molecule type" value="Genomic_DNA"/>
</dbReference>
<name>A0A1H9ENL9_9GAMM</name>
<evidence type="ECO:0000313" key="11">
    <source>
        <dbReference type="Proteomes" id="UP000198749"/>
    </source>
</evidence>
<dbReference type="Gene3D" id="3.40.50.2300">
    <property type="match status" value="1"/>
</dbReference>
<dbReference type="Proteomes" id="UP000198749">
    <property type="component" value="Unassembled WGS sequence"/>
</dbReference>
<keyword evidence="3" id="KW-0805">Transcription regulation</keyword>
<dbReference type="FunFam" id="3.40.50.2300:FF:000002">
    <property type="entry name" value="DNA-binding response regulator PhoP"/>
    <property type="match status" value="1"/>
</dbReference>
<dbReference type="InterPro" id="IPR001867">
    <property type="entry name" value="OmpR/PhoB-type_DNA-bd"/>
</dbReference>
<dbReference type="Gene3D" id="6.10.250.690">
    <property type="match status" value="1"/>
</dbReference>
<dbReference type="InterPro" id="IPR001789">
    <property type="entry name" value="Sig_transdc_resp-reg_receiver"/>
</dbReference>
<dbReference type="Pfam" id="PF00486">
    <property type="entry name" value="Trans_reg_C"/>
    <property type="match status" value="1"/>
</dbReference>
<dbReference type="InterPro" id="IPR036388">
    <property type="entry name" value="WH-like_DNA-bd_sf"/>
</dbReference>
<keyword evidence="2" id="KW-0902">Two-component regulatory system</keyword>
<proteinExistence type="predicted"/>
<dbReference type="GO" id="GO:0005829">
    <property type="term" value="C:cytosol"/>
    <property type="evidence" value="ECO:0007669"/>
    <property type="project" value="TreeGrafter"/>
</dbReference>
<accession>A0A1H9ENL9</accession>
<feature type="modified residue" description="4-aspartylphosphate" evidence="6">
    <location>
        <position position="51"/>
    </location>
</feature>
<evidence type="ECO:0000256" key="7">
    <source>
        <dbReference type="PROSITE-ProRule" id="PRU01091"/>
    </source>
</evidence>
<feature type="DNA-binding region" description="OmpR/PhoB-type" evidence="7">
    <location>
        <begin position="124"/>
        <end position="222"/>
    </location>
</feature>
<dbReference type="GO" id="GO:0006355">
    <property type="term" value="P:regulation of DNA-templated transcription"/>
    <property type="evidence" value="ECO:0007669"/>
    <property type="project" value="InterPro"/>
</dbReference>
<evidence type="ECO:0000259" key="9">
    <source>
        <dbReference type="PROSITE" id="PS51755"/>
    </source>
</evidence>
<evidence type="ECO:0000256" key="4">
    <source>
        <dbReference type="ARBA" id="ARBA00023125"/>
    </source>
</evidence>
<dbReference type="InterPro" id="IPR011006">
    <property type="entry name" value="CheY-like_superfamily"/>
</dbReference>
<dbReference type="CDD" id="cd19934">
    <property type="entry name" value="REC_OmpR_EcPhoP-like"/>
    <property type="match status" value="1"/>
</dbReference>
<feature type="domain" description="Response regulatory" evidence="8">
    <location>
        <begin position="2"/>
        <end position="116"/>
    </location>
</feature>
<dbReference type="Pfam" id="PF00072">
    <property type="entry name" value="Response_reg"/>
    <property type="match status" value="1"/>
</dbReference>
<dbReference type="GO" id="GO:0000976">
    <property type="term" value="F:transcription cis-regulatory region binding"/>
    <property type="evidence" value="ECO:0007669"/>
    <property type="project" value="TreeGrafter"/>
</dbReference>
<gene>
    <name evidence="10" type="ORF">SAMN03080615_00998</name>
</gene>
<dbReference type="GO" id="GO:0000156">
    <property type="term" value="F:phosphorelay response regulator activity"/>
    <property type="evidence" value="ECO:0007669"/>
    <property type="project" value="TreeGrafter"/>
</dbReference>
<dbReference type="PROSITE" id="PS50110">
    <property type="entry name" value="RESPONSE_REGULATORY"/>
    <property type="match status" value="1"/>
</dbReference>
<dbReference type="OrthoDB" id="9802426at2"/>
<dbReference type="AlphaFoldDB" id="A0A1H9ENL9"/>
<keyword evidence="5" id="KW-0804">Transcription</keyword>
<dbReference type="CDD" id="cd00383">
    <property type="entry name" value="trans_reg_C"/>
    <property type="match status" value="1"/>
</dbReference>
<dbReference type="SUPFAM" id="SSF52172">
    <property type="entry name" value="CheY-like"/>
    <property type="match status" value="1"/>
</dbReference>
<reference evidence="11" key="1">
    <citation type="submission" date="2016-10" db="EMBL/GenBank/DDBJ databases">
        <authorList>
            <person name="Varghese N."/>
            <person name="Submissions S."/>
        </authorList>
    </citation>
    <scope>NUCLEOTIDE SEQUENCE [LARGE SCALE GENOMIC DNA]</scope>
    <source>
        <strain evidence="11">DSM 18887</strain>
    </source>
</reference>
<dbReference type="PANTHER" id="PTHR48111:SF71">
    <property type="entry name" value="TRANSCRIPTIONAL REGULATORY PROTEIN PHOP"/>
    <property type="match status" value="1"/>
</dbReference>
<dbReference type="STRING" id="355243.SAMN03080615_00998"/>
<protein>
    <submittedName>
        <fullName evidence="10">Two-component system, OmpR family, response regulator PhoP</fullName>
    </submittedName>
</protein>